<dbReference type="InterPro" id="IPR000182">
    <property type="entry name" value="GNAT_dom"/>
</dbReference>
<evidence type="ECO:0000313" key="4">
    <source>
        <dbReference type="EMBL" id="SLN65754.1"/>
    </source>
</evidence>
<reference evidence="4 5" key="1">
    <citation type="submission" date="2017-03" db="EMBL/GenBank/DDBJ databases">
        <authorList>
            <person name="Afonso C.L."/>
            <person name="Miller P.J."/>
            <person name="Scott M.A."/>
            <person name="Spackman E."/>
            <person name="Goraichik I."/>
            <person name="Dimitrov K.M."/>
            <person name="Suarez D.L."/>
            <person name="Swayne D.E."/>
        </authorList>
    </citation>
    <scope>NUCLEOTIDE SEQUENCE [LARGE SCALE GENOMIC DNA]</scope>
    <source>
        <strain evidence="4 5">CECT 7639</strain>
    </source>
</reference>
<evidence type="ECO:0000313" key="5">
    <source>
        <dbReference type="Proteomes" id="UP000193077"/>
    </source>
</evidence>
<evidence type="ECO:0000259" key="3">
    <source>
        <dbReference type="PROSITE" id="PS51186"/>
    </source>
</evidence>
<protein>
    <submittedName>
        <fullName evidence="4">Putative acetyltransferase</fullName>
    </submittedName>
</protein>
<organism evidence="4 5">
    <name type="scientific">Falsiruegeria litorea R37</name>
    <dbReference type="NCBI Taxonomy" id="1200284"/>
    <lineage>
        <taxon>Bacteria</taxon>
        <taxon>Pseudomonadati</taxon>
        <taxon>Pseudomonadota</taxon>
        <taxon>Alphaproteobacteria</taxon>
        <taxon>Rhodobacterales</taxon>
        <taxon>Roseobacteraceae</taxon>
        <taxon>Falsiruegeria</taxon>
    </lineage>
</organism>
<dbReference type="PANTHER" id="PTHR10545:SF29">
    <property type="entry name" value="GH14572P-RELATED"/>
    <property type="match status" value="1"/>
</dbReference>
<accession>A0A1Y5TJS4</accession>
<gene>
    <name evidence="4" type="ORF">TRL7639_03717</name>
</gene>
<dbReference type="SUPFAM" id="SSF55729">
    <property type="entry name" value="Acyl-CoA N-acyltransferases (Nat)"/>
    <property type="match status" value="1"/>
</dbReference>
<sequence length="115" mass="12671">MSVQIELGFEETERCQHVTDLFWQAFSGKLGFVLDGIFVAEGARGLGVGTALLEAGHEQAQTLGLSRVELDVIDANPKAQALYERMGYVVTKQEDLGPLRHLFGFNTAYRMAKVP</sequence>
<name>A0A1Y5TJS4_9RHOB</name>
<dbReference type="EMBL" id="FWFO01000004">
    <property type="protein sequence ID" value="SLN65754.1"/>
    <property type="molecule type" value="Genomic_DNA"/>
</dbReference>
<dbReference type="InterPro" id="IPR016181">
    <property type="entry name" value="Acyl_CoA_acyltransferase"/>
</dbReference>
<dbReference type="AlphaFoldDB" id="A0A1Y5TJS4"/>
<dbReference type="GO" id="GO:0008080">
    <property type="term" value="F:N-acetyltransferase activity"/>
    <property type="evidence" value="ECO:0007669"/>
    <property type="project" value="UniProtKB-ARBA"/>
</dbReference>
<evidence type="ECO:0000256" key="1">
    <source>
        <dbReference type="ARBA" id="ARBA00022679"/>
    </source>
</evidence>
<proteinExistence type="predicted"/>
<keyword evidence="1 4" id="KW-0808">Transferase</keyword>
<dbReference type="Proteomes" id="UP000193077">
    <property type="component" value="Unassembled WGS sequence"/>
</dbReference>
<dbReference type="Gene3D" id="3.40.630.30">
    <property type="match status" value="1"/>
</dbReference>
<dbReference type="Pfam" id="PF00583">
    <property type="entry name" value="Acetyltransf_1"/>
    <property type="match status" value="1"/>
</dbReference>
<dbReference type="PROSITE" id="PS51186">
    <property type="entry name" value="GNAT"/>
    <property type="match status" value="1"/>
</dbReference>
<feature type="domain" description="N-acetyltransferase" evidence="3">
    <location>
        <begin position="34"/>
        <end position="115"/>
    </location>
</feature>
<dbReference type="PANTHER" id="PTHR10545">
    <property type="entry name" value="DIAMINE N-ACETYLTRANSFERASE"/>
    <property type="match status" value="1"/>
</dbReference>
<dbReference type="InterPro" id="IPR051016">
    <property type="entry name" value="Diverse_Substrate_AcTransf"/>
</dbReference>
<keyword evidence="5" id="KW-1185">Reference proteome</keyword>
<evidence type="ECO:0000256" key="2">
    <source>
        <dbReference type="ARBA" id="ARBA00023315"/>
    </source>
</evidence>
<keyword evidence="2" id="KW-0012">Acyltransferase</keyword>
<dbReference type="CDD" id="cd04301">
    <property type="entry name" value="NAT_SF"/>
    <property type="match status" value="1"/>
</dbReference>
<dbReference type="OrthoDB" id="273614at2"/>